<evidence type="ECO:0000313" key="2">
    <source>
        <dbReference type="EMBL" id="GAA1147765.1"/>
    </source>
</evidence>
<protein>
    <recommendedName>
        <fullName evidence="1">Polyphosphate kinase-2-related domain-containing protein</fullName>
    </recommendedName>
</protein>
<dbReference type="PANTHER" id="PTHR34383">
    <property type="entry name" value="POLYPHOSPHATE:AMP PHOSPHOTRANSFERASE-RELATED"/>
    <property type="match status" value="1"/>
</dbReference>
<dbReference type="InterPro" id="IPR022488">
    <property type="entry name" value="PPK2-related"/>
</dbReference>
<organism evidence="2 3">
    <name type="scientific">Nocardioides aquiterrae</name>
    <dbReference type="NCBI Taxonomy" id="203799"/>
    <lineage>
        <taxon>Bacteria</taxon>
        <taxon>Bacillati</taxon>
        <taxon>Actinomycetota</taxon>
        <taxon>Actinomycetes</taxon>
        <taxon>Propionibacteriales</taxon>
        <taxon>Nocardioidaceae</taxon>
        <taxon>Nocardioides</taxon>
    </lineage>
</organism>
<sequence length="112" mass="12250">MGKQRKRLGAAAYEAELFRLQAELVKVQEWVRASGARVVIVFEGRDAAGKGGTIKRITQYLNPRVARIAALPVPSERERGQWYFQRYVEQLPAAARSCCSTAPGTTAPASSG</sequence>
<proteinExistence type="predicted"/>
<name>A0ABN1UHE8_9ACTN</name>
<dbReference type="EMBL" id="BAAAJE010000014">
    <property type="protein sequence ID" value="GAA1147765.1"/>
    <property type="molecule type" value="Genomic_DNA"/>
</dbReference>
<dbReference type="PANTHER" id="PTHR34383:SF1">
    <property type="entry name" value="ADP-POLYPHOSPHATE PHOSPHOTRANSFERASE"/>
    <property type="match status" value="1"/>
</dbReference>
<accession>A0ABN1UHE8</accession>
<dbReference type="InterPro" id="IPR027417">
    <property type="entry name" value="P-loop_NTPase"/>
</dbReference>
<dbReference type="SUPFAM" id="SSF52540">
    <property type="entry name" value="P-loop containing nucleoside triphosphate hydrolases"/>
    <property type="match status" value="1"/>
</dbReference>
<comment type="caution">
    <text evidence="2">The sequence shown here is derived from an EMBL/GenBank/DDBJ whole genome shotgun (WGS) entry which is preliminary data.</text>
</comment>
<keyword evidence="3" id="KW-1185">Reference proteome</keyword>
<feature type="domain" description="Polyphosphate kinase-2-related" evidence="1">
    <location>
        <begin position="10"/>
        <end position="95"/>
    </location>
</feature>
<dbReference type="Pfam" id="PF03976">
    <property type="entry name" value="PPK2"/>
    <property type="match status" value="1"/>
</dbReference>
<evidence type="ECO:0000313" key="3">
    <source>
        <dbReference type="Proteomes" id="UP001499979"/>
    </source>
</evidence>
<dbReference type="Gene3D" id="3.40.50.300">
    <property type="entry name" value="P-loop containing nucleotide triphosphate hydrolases"/>
    <property type="match status" value="1"/>
</dbReference>
<reference evidence="2 3" key="1">
    <citation type="journal article" date="2019" name="Int. J. Syst. Evol. Microbiol.">
        <title>The Global Catalogue of Microorganisms (GCM) 10K type strain sequencing project: providing services to taxonomists for standard genome sequencing and annotation.</title>
        <authorList>
            <consortium name="The Broad Institute Genomics Platform"/>
            <consortium name="The Broad Institute Genome Sequencing Center for Infectious Disease"/>
            <person name="Wu L."/>
            <person name="Ma J."/>
        </authorList>
    </citation>
    <scope>NUCLEOTIDE SEQUENCE [LARGE SCALE GENOMIC DNA]</scope>
    <source>
        <strain evidence="2 3">JCM 11813</strain>
    </source>
</reference>
<gene>
    <name evidence="2" type="ORF">GCM10009606_28200</name>
</gene>
<dbReference type="Proteomes" id="UP001499979">
    <property type="component" value="Unassembled WGS sequence"/>
</dbReference>
<evidence type="ECO:0000259" key="1">
    <source>
        <dbReference type="Pfam" id="PF03976"/>
    </source>
</evidence>